<feature type="region of interest" description="Disordered" evidence="1">
    <location>
        <begin position="1"/>
        <end position="34"/>
    </location>
</feature>
<feature type="compositionally biased region" description="Basic residues" evidence="1">
    <location>
        <begin position="10"/>
        <end position="19"/>
    </location>
</feature>
<protein>
    <submittedName>
        <fullName evidence="2">Uncharacterized protein</fullName>
    </submittedName>
</protein>
<dbReference type="AlphaFoldDB" id="A0AAV9D8D7"/>
<dbReference type="Proteomes" id="UP001180020">
    <property type="component" value="Unassembled WGS sequence"/>
</dbReference>
<evidence type="ECO:0000313" key="2">
    <source>
        <dbReference type="EMBL" id="KAK1296718.1"/>
    </source>
</evidence>
<evidence type="ECO:0000313" key="3">
    <source>
        <dbReference type="Proteomes" id="UP001180020"/>
    </source>
</evidence>
<reference evidence="2" key="2">
    <citation type="submission" date="2023-06" db="EMBL/GenBank/DDBJ databases">
        <authorList>
            <person name="Ma L."/>
            <person name="Liu K.-W."/>
            <person name="Li Z."/>
            <person name="Hsiao Y.-Y."/>
            <person name="Qi Y."/>
            <person name="Fu T."/>
            <person name="Tang G."/>
            <person name="Zhang D."/>
            <person name="Sun W.-H."/>
            <person name="Liu D.-K."/>
            <person name="Li Y."/>
            <person name="Chen G.-Z."/>
            <person name="Liu X.-D."/>
            <person name="Liao X.-Y."/>
            <person name="Jiang Y.-T."/>
            <person name="Yu X."/>
            <person name="Hao Y."/>
            <person name="Huang J."/>
            <person name="Zhao X.-W."/>
            <person name="Ke S."/>
            <person name="Chen Y.-Y."/>
            <person name="Wu W.-L."/>
            <person name="Hsu J.-L."/>
            <person name="Lin Y.-F."/>
            <person name="Huang M.-D."/>
            <person name="Li C.-Y."/>
            <person name="Huang L."/>
            <person name="Wang Z.-W."/>
            <person name="Zhao X."/>
            <person name="Zhong W.-Y."/>
            <person name="Peng D.-H."/>
            <person name="Ahmad S."/>
            <person name="Lan S."/>
            <person name="Zhang J.-S."/>
            <person name="Tsai W.-C."/>
            <person name="Van De Peer Y."/>
            <person name="Liu Z.-J."/>
        </authorList>
    </citation>
    <scope>NUCLEOTIDE SEQUENCE</scope>
    <source>
        <strain evidence="2">CP</strain>
        <tissue evidence="2">Leaves</tissue>
    </source>
</reference>
<reference evidence="2" key="1">
    <citation type="journal article" date="2023" name="Nat. Commun.">
        <title>Diploid and tetraploid genomes of Acorus and the evolution of monocots.</title>
        <authorList>
            <person name="Ma L."/>
            <person name="Liu K.W."/>
            <person name="Li Z."/>
            <person name="Hsiao Y.Y."/>
            <person name="Qi Y."/>
            <person name="Fu T."/>
            <person name="Tang G.D."/>
            <person name="Zhang D."/>
            <person name="Sun W.H."/>
            <person name="Liu D.K."/>
            <person name="Li Y."/>
            <person name="Chen G.Z."/>
            <person name="Liu X.D."/>
            <person name="Liao X.Y."/>
            <person name="Jiang Y.T."/>
            <person name="Yu X."/>
            <person name="Hao Y."/>
            <person name="Huang J."/>
            <person name="Zhao X.W."/>
            <person name="Ke S."/>
            <person name="Chen Y.Y."/>
            <person name="Wu W.L."/>
            <person name="Hsu J.L."/>
            <person name="Lin Y.F."/>
            <person name="Huang M.D."/>
            <person name="Li C.Y."/>
            <person name="Huang L."/>
            <person name="Wang Z.W."/>
            <person name="Zhao X."/>
            <person name="Zhong W.Y."/>
            <person name="Peng D.H."/>
            <person name="Ahmad S."/>
            <person name="Lan S."/>
            <person name="Zhang J.S."/>
            <person name="Tsai W.C."/>
            <person name="Van de Peer Y."/>
            <person name="Liu Z.J."/>
        </authorList>
    </citation>
    <scope>NUCLEOTIDE SEQUENCE</scope>
    <source>
        <strain evidence="2">CP</strain>
    </source>
</reference>
<proteinExistence type="predicted"/>
<comment type="caution">
    <text evidence="2">The sequence shown here is derived from an EMBL/GenBank/DDBJ whole genome shotgun (WGS) entry which is preliminary data.</text>
</comment>
<name>A0AAV9D8D7_ACOCL</name>
<accession>A0AAV9D8D7</accession>
<dbReference type="EMBL" id="JAUJYO010000015">
    <property type="protein sequence ID" value="KAK1296718.1"/>
    <property type="molecule type" value="Genomic_DNA"/>
</dbReference>
<keyword evidence="3" id="KW-1185">Reference proteome</keyword>
<organism evidence="2 3">
    <name type="scientific">Acorus calamus</name>
    <name type="common">Sweet flag</name>
    <dbReference type="NCBI Taxonomy" id="4465"/>
    <lineage>
        <taxon>Eukaryota</taxon>
        <taxon>Viridiplantae</taxon>
        <taxon>Streptophyta</taxon>
        <taxon>Embryophyta</taxon>
        <taxon>Tracheophyta</taxon>
        <taxon>Spermatophyta</taxon>
        <taxon>Magnoliopsida</taxon>
        <taxon>Liliopsida</taxon>
        <taxon>Acoraceae</taxon>
        <taxon>Acorus</taxon>
    </lineage>
</organism>
<gene>
    <name evidence="2" type="ORF">QJS10_CPB15g00058</name>
</gene>
<evidence type="ECO:0000256" key="1">
    <source>
        <dbReference type="SAM" id="MobiDB-lite"/>
    </source>
</evidence>
<sequence>MLSPSDPCSKKRRFARHLGSRQPSPPLKCPKPLQAPKLLQPVKHSNPSSSPYLVANRSMTWTWSGGCLQKRTWTGRGVQIEDKGLNWT</sequence>